<dbReference type="InterPro" id="IPR011060">
    <property type="entry name" value="RibuloseP-bd_barrel"/>
</dbReference>
<keyword evidence="2" id="KW-1185">Reference proteome</keyword>
<name>A0ABP8QAH0_9BACT</name>
<dbReference type="Proteomes" id="UP001501243">
    <property type="component" value="Unassembled WGS sequence"/>
</dbReference>
<dbReference type="InterPro" id="IPR013785">
    <property type="entry name" value="Aldolase_TIM"/>
</dbReference>
<evidence type="ECO:0000313" key="2">
    <source>
        <dbReference type="Proteomes" id="UP001501243"/>
    </source>
</evidence>
<evidence type="ECO:0000313" key="1">
    <source>
        <dbReference type="EMBL" id="GAA4499034.1"/>
    </source>
</evidence>
<organism evidence="1 2">
    <name type="scientific">Hymenobacter ginsengisoli</name>
    <dbReference type="NCBI Taxonomy" id="1051626"/>
    <lineage>
        <taxon>Bacteria</taxon>
        <taxon>Pseudomonadati</taxon>
        <taxon>Bacteroidota</taxon>
        <taxon>Cytophagia</taxon>
        <taxon>Cytophagales</taxon>
        <taxon>Hymenobacteraceae</taxon>
        <taxon>Hymenobacter</taxon>
    </lineage>
</organism>
<comment type="caution">
    <text evidence="1">The sequence shown here is derived from an EMBL/GenBank/DDBJ whole genome shotgun (WGS) entry which is preliminary data.</text>
</comment>
<proteinExistence type="predicted"/>
<accession>A0ABP8QAH0</accession>
<dbReference type="Gene3D" id="3.20.20.70">
    <property type="entry name" value="Aldolase class I"/>
    <property type="match status" value="1"/>
</dbReference>
<gene>
    <name evidence="1" type="ORF">GCM10023172_17040</name>
</gene>
<dbReference type="EMBL" id="BAABGQ010000005">
    <property type="protein sequence ID" value="GAA4499034.1"/>
    <property type="molecule type" value="Genomic_DNA"/>
</dbReference>
<dbReference type="SUPFAM" id="SSF51366">
    <property type="entry name" value="Ribulose-phoshate binding barrel"/>
    <property type="match status" value="1"/>
</dbReference>
<protein>
    <recommendedName>
        <fullName evidence="3">Phosphoribosylanthranilate isomerase</fullName>
    </recommendedName>
</protein>
<sequence length="226" mass="23905">MQPGAALRTVYYSLLFEEMSLALPVLVRGINNLSDARYCAGMGAQGLIFTLDANLPGAVDAGTARELASWVAGVDIIGEFGHVAGPEINRLVEECGLTGVLLRLDNTRTSLPQGLAVPALIEVPPVLITDQHYYTAAIADLTAAFPQGFAFFTMMPPGDAVEQAYWSSLARLAPLWLVGPATGAEARQLAEAVHPAGLILAGGDEIKPGLRDFTELEAVFEALEEA</sequence>
<evidence type="ECO:0008006" key="3">
    <source>
        <dbReference type="Google" id="ProtNLM"/>
    </source>
</evidence>
<reference evidence="2" key="1">
    <citation type="journal article" date="2019" name="Int. J. Syst. Evol. Microbiol.">
        <title>The Global Catalogue of Microorganisms (GCM) 10K type strain sequencing project: providing services to taxonomists for standard genome sequencing and annotation.</title>
        <authorList>
            <consortium name="The Broad Institute Genomics Platform"/>
            <consortium name="The Broad Institute Genome Sequencing Center for Infectious Disease"/>
            <person name="Wu L."/>
            <person name="Ma J."/>
        </authorList>
    </citation>
    <scope>NUCLEOTIDE SEQUENCE [LARGE SCALE GENOMIC DNA]</scope>
    <source>
        <strain evidence="2">JCM 17841</strain>
    </source>
</reference>